<comment type="similarity">
    <text evidence="2">Belongs to the phosphohexose mutase family.</text>
</comment>
<dbReference type="Pfam" id="PF02879">
    <property type="entry name" value="PGM_PMM_II"/>
    <property type="match status" value="1"/>
</dbReference>
<dbReference type="InterPro" id="IPR016055">
    <property type="entry name" value="A-D-PHexomutase_a/b/a-I/II/III"/>
</dbReference>
<evidence type="ECO:0000256" key="1">
    <source>
        <dbReference type="ARBA" id="ARBA00007274"/>
    </source>
</evidence>
<comment type="caution">
    <text evidence="7">The sequence shown here is derived from an EMBL/GenBank/DDBJ whole genome shotgun (WGS) entry which is preliminary data.</text>
</comment>
<feature type="domain" description="Nucleotidyl transferase" evidence="3">
    <location>
        <begin position="2"/>
        <end position="229"/>
    </location>
</feature>
<gene>
    <name evidence="7" type="ORF">C7459_106183</name>
</gene>
<evidence type="ECO:0000259" key="5">
    <source>
        <dbReference type="Pfam" id="PF02879"/>
    </source>
</evidence>
<dbReference type="InterPro" id="IPR005845">
    <property type="entry name" value="A-D-PHexomutase_a/b/a-II"/>
</dbReference>
<dbReference type="InterPro" id="IPR029044">
    <property type="entry name" value="Nucleotide-diphossugar_trans"/>
</dbReference>
<reference evidence="7 8" key="1">
    <citation type="submission" date="2018-05" db="EMBL/GenBank/DDBJ databases">
        <title>Genomic Encyclopedia of Type Strains, Phase IV (KMG-IV): sequencing the most valuable type-strain genomes for metagenomic binning, comparative biology and taxonomic classification.</title>
        <authorList>
            <person name="Goeker M."/>
        </authorList>
    </citation>
    <scope>NUCLEOTIDE SEQUENCE [LARGE SCALE GENOMIC DNA]</scope>
    <source>
        <strain evidence="7 8">DSM 18773</strain>
    </source>
</reference>
<evidence type="ECO:0000313" key="7">
    <source>
        <dbReference type="EMBL" id="PWK13903.1"/>
    </source>
</evidence>
<dbReference type="OrthoDB" id="9801899at2"/>
<keyword evidence="8" id="KW-1185">Reference proteome</keyword>
<dbReference type="InterPro" id="IPR005835">
    <property type="entry name" value="NTP_transferase_dom"/>
</dbReference>
<feature type="domain" description="Alpha-D-phosphohexomutase alpha/beta/alpha" evidence="4">
    <location>
        <begin position="382"/>
        <end position="514"/>
    </location>
</feature>
<feature type="domain" description="Mannose-1-phosphate guanyltransferase C-terminal" evidence="6">
    <location>
        <begin position="264"/>
        <end position="366"/>
    </location>
</feature>
<dbReference type="SUPFAM" id="SSF53738">
    <property type="entry name" value="Phosphoglucomutase, first 3 domains"/>
    <property type="match status" value="3"/>
</dbReference>
<dbReference type="RefSeq" id="WP_109688459.1">
    <property type="nucleotide sequence ID" value="NZ_QGGL01000006.1"/>
</dbReference>
<dbReference type="SUPFAM" id="SSF53448">
    <property type="entry name" value="Nucleotide-diphospho-sugar transferases"/>
    <property type="match status" value="1"/>
</dbReference>
<dbReference type="EMBL" id="QGGL01000006">
    <property type="protein sequence ID" value="PWK13903.1"/>
    <property type="molecule type" value="Genomic_DNA"/>
</dbReference>
<dbReference type="AlphaFoldDB" id="A0A316DCE4"/>
<dbReference type="SUPFAM" id="SSF51161">
    <property type="entry name" value="Trimeric LpxA-like enzymes"/>
    <property type="match status" value="1"/>
</dbReference>
<evidence type="ECO:0000259" key="3">
    <source>
        <dbReference type="Pfam" id="PF00483"/>
    </source>
</evidence>
<organism evidence="7 8">
    <name type="scientific">Tumebacillus permanentifrigoris</name>
    <dbReference type="NCBI Taxonomy" id="378543"/>
    <lineage>
        <taxon>Bacteria</taxon>
        <taxon>Bacillati</taxon>
        <taxon>Bacillota</taxon>
        <taxon>Bacilli</taxon>
        <taxon>Bacillales</taxon>
        <taxon>Alicyclobacillaceae</taxon>
        <taxon>Tumebacillus</taxon>
    </lineage>
</organism>
<evidence type="ECO:0000259" key="6">
    <source>
        <dbReference type="Pfam" id="PF25087"/>
    </source>
</evidence>
<dbReference type="InterPro" id="IPR036900">
    <property type="entry name" value="A-D-PHexomutase_C_sf"/>
</dbReference>
<protein>
    <submittedName>
        <fullName evidence="7">Mannose-1-phosphate guanylyltransferase/phosphomannomutase</fullName>
    </submittedName>
</protein>
<dbReference type="Proteomes" id="UP000245634">
    <property type="component" value="Unassembled WGS sequence"/>
</dbReference>
<evidence type="ECO:0000256" key="2">
    <source>
        <dbReference type="ARBA" id="ARBA00010231"/>
    </source>
</evidence>
<keyword evidence="7" id="KW-0548">Nucleotidyltransferase</keyword>
<evidence type="ECO:0000313" key="8">
    <source>
        <dbReference type="Proteomes" id="UP000245634"/>
    </source>
</evidence>
<dbReference type="InterPro" id="IPR005844">
    <property type="entry name" value="A-D-PHexomutase_a/b/a-I"/>
</dbReference>
<dbReference type="Gene3D" id="2.160.10.10">
    <property type="entry name" value="Hexapeptide repeat proteins"/>
    <property type="match status" value="1"/>
</dbReference>
<sequence length="807" mass="89254">MKAVILAGGKGSRLRPLTCNKPKPMVPLLGRPCMAYTLDLLRRTGIQEIGVTLQYMPDVIRNYFGDGHEHGVRMRYFEETSPLGTAGSVKNAASFLDETFIVISGDAMTDFHLADAIRFHKQKGSLATIVLTRVETPLEYGVAITEPDGRILRFLEKPSWGEVFSDTVNTGIYIFEREILDFIPDDQEFDFSKDLFPHLMNNGHDLYGYVADGYWSDIGNLAQYRQTQFDMLEGRVNVDIHGQRVAPRVWIGQGVRMADDVVLEEPCYIGRETVIGEGVQIGPYSVIGVGNVLRAGSSLKRTVIWDHNYVGEGVELRGATLCSTTSIESHASCFEGAVVGDACTIGAKAVVKPQVKIWPEKRVQEGATAHTSLIWGEKLEKHLFGTLGVQGICNVDMTPDFAGKLASAYGATLPYGARIAISCDDDRFACLIKRAFAAGLHSAGVHTVDGGSITTPMLRYAVRMRETQGGVHVRRIGDPGDDRLLIEFVDALGLNLEKGVERKIENAYYQEDFRRANSRHIGQGELYSYMREEYVADLLRQVECERIKRERFRLVVQYDSSSLGDVVPELLEELGCTVQVLETHTSAKGELQAMVASGQYQFGVRVDGNGERIALVTEKGTMIEDDLLLALQVLVHFTSGRPQVAVPVTAPTIVELLAEQFGGSVVRTKANPRSLMEPMQEEPFPMLFDALYTLVRVMGAMAKSGLSLSDLLEGIPHFHILRCEVPCPWEEKGKVMRLLIEETKGETVELLDGIKVFTEGGWTLILPDSDGPLFQVYAQGTTKQLAEELANVFADKIRDYQNTAIGN</sequence>
<dbReference type="Pfam" id="PF00483">
    <property type="entry name" value="NTP_transferase"/>
    <property type="match status" value="1"/>
</dbReference>
<dbReference type="Pfam" id="PF02878">
    <property type="entry name" value="PGM_PMM_I"/>
    <property type="match status" value="1"/>
</dbReference>
<evidence type="ECO:0000259" key="4">
    <source>
        <dbReference type="Pfam" id="PF02878"/>
    </source>
</evidence>
<dbReference type="GO" id="GO:0005975">
    <property type="term" value="P:carbohydrate metabolic process"/>
    <property type="evidence" value="ECO:0007669"/>
    <property type="project" value="InterPro"/>
</dbReference>
<dbReference type="Gene3D" id="3.90.550.10">
    <property type="entry name" value="Spore Coat Polysaccharide Biosynthesis Protein SpsA, Chain A"/>
    <property type="match status" value="1"/>
</dbReference>
<dbReference type="GO" id="GO:0016779">
    <property type="term" value="F:nucleotidyltransferase activity"/>
    <property type="evidence" value="ECO:0007669"/>
    <property type="project" value="UniProtKB-KW"/>
</dbReference>
<name>A0A316DCE4_9BACL</name>
<dbReference type="GO" id="GO:0016868">
    <property type="term" value="F:intramolecular phosphotransferase activity"/>
    <property type="evidence" value="ECO:0007669"/>
    <property type="project" value="InterPro"/>
</dbReference>
<dbReference type="Gene3D" id="3.30.310.50">
    <property type="entry name" value="Alpha-D-phosphohexomutase, C-terminal domain"/>
    <property type="match status" value="1"/>
</dbReference>
<dbReference type="InterPro" id="IPR011004">
    <property type="entry name" value="Trimer_LpxA-like_sf"/>
</dbReference>
<comment type="similarity">
    <text evidence="1">Belongs to the transferase hexapeptide repeat family.</text>
</comment>
<dbReference type="SUPFAM" id="SSF55957">
    <property type="entry name" value="Phosphoglucomutase, C-terminal domain"/>
    <property type="match status" value="1"/>
</dbReference>
<dbReference type="PANTHER" id="PTHR22572">
    <property type="entry name" value="SUGAR-1-PHOSPHATE GUANYL TRANSFERASE"/>
    <property type="match status" value="1"/>
</dbReference>
<proteinExistence type="inferred from homology"/>
<dbReference type="InterPro" id="IPR050486">
    <property type="entry name" value="Mannose-1P_guanyltransferase"/>
</dbReference>
<feature type="domain" description="Alpha-D-phosphohexomutase alpha/beta/alpha" evidence="5">
    <location>
        <begin position="532"/>
        <end position="620"/>
    </location>
</feature>
<dbReference type="Gene3D" id="3.40.120.10">
    <property type="entry name" value="Alpha-D-Glucose-1,6-Bisphosphate, subunit A, domain 3"/>
    <property type="match status" value="3"/>
</dbReference>
<dbReference type="InterPro" id="IPR056729">
    <property type="entry name" value="GMPPB_C"/>
</dbReference>
<dbReference type="Pfam" id="PF25087">
    <property type="entry name" value="GMPPB_C"/>
    <property type="match status" value="1"/>
</dbReference>
<dbReference type="CDD" id="cd04181">
    <property type="entry name" value="NTP_transferase"/>
    <property type="match status" value="1"/>
</dbReference>
<keyword evidence="7" id="KW-0808">Transferase</keyword>
<accession>A0A316DCE4</accession>